<evidence type="ECO:0000313" key="3">
    <source>
        <dbReference type="Proteomes" id="UP001255856"/>
    </source>
</evidence>
<dbReference type="GO" id="GO:0009446">
    <property type="term" value="P:putrescine biosynthetic process"/>
    <property type="evidence" value="ECO:0007669"/>
    <property type="project" value="InterPro"/>
</dbReference>
<protein>
    <recommendedName>
        <fullName evidence="4">Agmatine deiminase</fullName>
    </recommendedName>
</protein>
<organism evidence="2 3">
    <name type="scientific">Prototheca wickerhamii</name>
    <dbReference type="NCBI Taxonomy" id="3111"/>
    <lineage>
        <taxon>Eukaryota</taxon>
        <taxon>Viridiplantae</taxon>
        <taxon>Chlorophyta</taxon>
        <taxon>core chlorophytes</taxon>
        <taxon>Trebouxiophyceae</taxon>
        <taxon>Chlorellales</taxon>
        <taxon>Chlorellaceae</taxon>
        <taxon>Prototheca</taxon>
    </lineage>
</organism>
<keyword evidence="1" id="KW-0378">Hydrolase</keyword>
<dbReference type="GO" id="GO:0004668">
    <property type="term" value="F:protein-arginine deiminase activity"/>
    <property type="evidence" value="ECO:0007669"/>
    <property type="project" value="InterPro"/>
</dbReference>
<name>A0AAD9IG52_PROWI</name>
<dbReference type="SUPFAM" id="SSF55909">
    <property type="entry name" value="Pentein"/>
    <property type="match status" value="1"/>
</dbReference>
<dbReference type="Pfam" id="PF04371">
    <property type="entry name" value="PAD_porph"/>
    <property type="match status" value="1"/>
</dbReference>
<dbReference type="InterPro" id="IPR007466">
    <property type="entry name" value="Peptidyl-Arg-deiminase_porph"/>
</dbReference>
<dbReference type="Gene3D" id="3.75.10.10">
    <property type="entry name" value="L-arginine/glycine Amidinotransferase, Chain A"/>
    <property type="match status" value="1"/>
</dbReference>
<evidence type="ECO:0000256" key="1">
    <source>
        <dbReference type="ARBA" id="ARBA00022801"/>
    </source>
</evidence>
<dbReference type="EMBL" id="JASFZW010000008">
    <property type="protein sequence ID" value="KAK2077023.1"/>
    <property type="molecule type" value="Genomic_DNA"/>
</dbReference>
<keyword evidence="3" id="KW-1185">Reference proteome</keyword>
<dbReference type="Proteomes" id="UP001255856">
    <property type="component" value="Unassembled WGS sequence"/>
</dbReference>
<dbReference type="InterPro" id="IPR010530">
    <property type="entry name" value="B12D"/>
</dbReference>
<proteinExistence type="predicted"/>
<comment type="caution">
    <text evidence="2">The sequence shown here is derived from an EMBL/GenBank/DDBJ whole genome shotgun (WGS) entry which is preliminary data.</text>
</comment>
<gene>
    <name evidence="2" type="ORF">QBZ16_005251</name>
</gene>
<evidence type="ECO:0008006" key="4">
    <source>
        <dbReference type="Google" id="ProtNLM"/>
    </source>
</evidence>
<accession>A0AAD9IG52</accession>
<dbReference type="Pfam" id="PF06522">
    <property type="entry name" value="B12D"/>
    <property type="match status" value="1"/>
</dbReference>
<reference evidence="2" key="1">
    <citation type="submission" date="2021-01" db="EMBL/GenBank/DDBJ databases">
        <authorList>
            <person name="Eckstrom K.M.E."/>
        </authorList>
    </citation>
    <scope>NUCLEOTIDE SEQUENCE</scope>
    <source>
        <strain evidence="2">UVCC 0001</strain>
    </source>
</reference>
<dbReference type="PANTHER" id="PTHR31377">
    <property type="entry name" value="AGMATINE DEIMINASE-RELATED"/>
    <property type="match status" value="1"/>
</dbReference>
<evidence type="ECO:0000313" key="2">
    <source>
        <dbReference type="EMBL" id="KAK2077023.1"/>
    </source>
</evidence>
<sequence length="413" mass="44612">MAIFLEVARAIAEFEPVTFAADPDLVEDVQSRVAAAGPTVHPIDVRPIALNDSWTRDNGPMFVVRDGAAGREVAGVDWEFNAWGGLYDDFSLDKLVASRICESQGIPVIKKDMVLEGGSVHLDGEGTLLTTEECLCNPNRNPSMTKEEIEAELRATLGVSKIIWLPRGLAADTDTNGHVDNIACFARPGVVLLSWTDDEADEQHARSVEALRVLEAAQDARGRQLSVIKLPLSKPMHYTAEEVQGLEGVSDDDEMARRAGSRLAGSYVNFYICNGGIVMPGWGDAEADARAKAVLEESFPERKVVQLMTREVLLGGGNVHCITQQQPVGAPAQQLAALYPIIFPVALAVAAVGYSLGRHLLTNPEVFPGKKARAEQYSEEELVARGKGYANSLFRAAQEGHGLKGIFGDVPKN</sequence>
<dbReference type="PANTHER" id="PTHR31377:SF2">
    <property type="entry name" value="AGMATINE DEIMINASE"/>
    <property type="match status" value="1"/>
</dbReference>
<dbReference type="AlphaFoldDB" id="A0AAD9IG52"/>
<dbReference type="GO" id="GO:0047632">
    <property type="term" value="F:agmatine deiminase activity"/>
    <property type="evidence" value="ECO:0007669"/>
    <property type="project" value="TreeGrafter"/>
</dbReference>